<dbReference type="InterPro" id="IPR016181">
    <property type="entry name" value="Acyl_CoA_acyltransferase"/>
</dbReference>
<dbReference type="RefSeq" id="WP_082052173.1">
    <property type="nucleotide sequence ID" value="NZ_CATXDA010000074.1"/>
</dbReference>
<dbReference type="PROSITE" id="PS51186">
    <property type="entry name" value="GNAT"/>
    <property type="match status" value="1"/>
</dbReference>
<dbReference type="InterPro" id="IPR029063">
    <property type="entry name" value="SAM-dependent_MTases_sf"/>
</dbReference>
<evidence type="ECO:0000313" key="3">
    <source>
        <dbReference type="Proteomes" id="UP000431913"/>
    </source>
</evidence>
<dbReference type="PANTHER" id="PTHR35276:SF1">
    <property type="entry name" value="TRNA (MNM(5)S(2)U34)-METHYLTRANSFERASE, CHLOROPLASTIC"/>
    <property type="match status" value="1"/>
</dbReference>
<dbReference type="Gene3D" id="3.40.630.30">
    <property type="match status" value="1"/>
</dbReference>
<dbReference type="InterPro" id="IPR000182">
    <property type="entry name" value="GNAT_dom"/>
</dbReference>
<dbReference type="EMBL" id="VUNJ01000005">
    <property type="protein sequence ID" value="MST91593.1"/>
    <property type="molecule type" value="Genomic_DNA"/>
</dbReference>
<evidence type="ECO:0000313" key="2">
    <source>
        <dbReference type="EMBL" id="MST91593.1"/>
    </source>
</evidence>
<keyword evidence="2" id="KW-0808">Transferase</keyword>
<reference evidence="2 3" key="1">
    <citation type="submission" date="2019-08" db="EMBL/GenBank/DDBJ databases">
        <title>In-depth cultivation of the pig gut microbiome towards novel bacterial diversity and tailored functional studies.</title>
        <authorList>
            <person name="Wylensek D."/>
            <person name="Hitch T.C.A."/>
            <person name="Clavel T."/>
        </authorList>
    </citation>
    <scope>NUCLEOTIDE SEQUENCE [LARGE SCALE GENOMIC DNA]</scope>
    <source>
        <strain evidence="2 3">WCA3-601-WT-6J</strain>
    </source>
</reference>
<comment type="caution">
    <text evidence="2">The sequence shown here is derived from an EMBL/GenBank/DDBJ whole genome shotgun (WGS) entry which is preliminary data.</text>
</comment>
<dbReference type="CDD" id="cd04301">
    <property type="entry name" value="NAT_SF"/>
    <property type="match status" value="1"/>
</dbReference>
<gene>
    <name evidence="2" type="ORF">FYJ76_06505</name>
</gene>
<evidence type="ECO:0000259" key="1">
    <source>
        <dbReference type="PROSITE" id="PS51186"/>
    </source>
</evidence>
<proteinExistence type="predicted"/>
<dbReference type="Proteomes" id="UP000431913">
    <property type="component" value="Unassembled WGS sequence"/>
</dbReference>
<protein>
    <submittedName>
        <fullName evidence="2">GNAT family N-acetyltransferase</fullName>
    </submittedName>
</protein>
<name>A0A6I2U694_9FIRM</name>
<dbReference type="Gene3D" id="3.40.50.150">
    <property type="entry name" value="Vaccinia Virus protein VP39"/>
    <property type="match status" value="1"/>
</dbReference>
<dbReference type="SUPFAM" id="SSF55729">
    <property type="entry name" value="Acyl-CoA N-acyltransferases (Nat)"/>
    <property type="match status" value="1"/>
</dbReference>
<dbReference type="Pfam" id="PF06962">
    <property type="entry name" value="rRNA_methylase"/>
    <property type="match status" value="1"/>
</dbReference>
<dbReference type="GeneID" id="42858822"/>
<dbReference type="PANTHER" id="PTHR35276">
    <property type="entry name" value="S-ADENOSYL-L-METHIONINE-DEPENDENT METHYLTRANSFERASES SUPERFAMILY PROTEIN"/>
    <property type="match status" value="1"/>
</dbReference>
<accession>A0A6I2U694</accession>
<sequence length="325" mass="33687">MLEVRAARHGDAPALDALGAAPEAGVFVLEKNGAVIGALTLRAGEIFGCAVAPEWRGRGYGTFLLRRALRAAGPGPVYTQTPPGNAAMEALLRRCGFRPQEQALPAAGEEPARAREAGAAAGPLSLPQKWVRGAPDGDGENALAVAHAFLRTHVRPGAFALDATAGNGHDTLFLCRLVGAAGRVLAFDVQPQAVENTNARLRENGCGQVGRAVLDSHANLAAYAAPGSVDAAVFNLGYLPGGDHGVFTTPGVSVPAMRTALELLRPGGVMTVCVYYGGPQGMAEKDAVLAFLTGLPPEGYRVSVRDFSGRPGCPPIPVCIEKRAW</sequence>
<dbReference type="SUPFAM" id="SSF53335">
    <property type="entry name" value="S-adenosyl-L-methionine-dependent methyltransferases"/>
    <property type="match status" value="1"/>
</dbReference>
<dbReference type="Pfam" id="PF00583">
    <property type="entry name" value="Acetyltransf_1"/>
    <property type="match status" value="1"/>
</dbReference>
<dbReference type="AlphaFoldDB" id="A0A6I2U694"/>
<dbReference type="GO" id="GO:0016747">
    <property type="term" value="F:acyltransferase activity, transferring groups other than amino-acyl groups"/>
    <property type="evidence" value="ECO:0007669"/>
    <property type="project" value="InterPro"/>
</dbReference>
<feature type="domain" description="N-acetyltransferase" evidence="1">
    <location>
        <begin position="1"/>
        <end position="129"/>
    </location>
</feature>
<organism evidence="2 3">
    <name type="scientific">Ruthenibacterium lactatiformans</name>
    <dbReference type="NCBI Taxonomy" id="1550024"/>
    <lineage>
        <taxon>Bacteria</taxon>
        <taxon>Bacillati</taxon>
        <taxon>Bacillota</taxon>
        <taxon>Clostridia</taxon>
        <taxon>Eubacteriales</taxon>
        <taxon>Oscillospiraceae</taxon>
        <taxon>Ruthenibacterium</taxon>
    </lineage>
</organism>
<dbReference type="CDD" id="cd02440">
    <property type="entry name" value="AdoMet_MTases"/>
    <property type="match status" value="1"/>
</dbReference>
<dbReference type="InterPro" id="IPR010719">
    <property type="entry name" value="MnmM_MeTrfase"/>
</dbReference>